<keyword evidence="7" id="KW-0472">Membrane</keyword>
<dbReference type="OrthoDB" id="8820851at2"/>
<proteinExistence type="inferred from homology"/>
<evidence type="ECO:0000256" key="2">
    <source>
        <dbReference type="ARBA" id="ARBA00009226"/>
    </source>
</evidence>
<dbReference type="GO" id="GO:0071973">
    <property type="term" value="P:bacterial-type flagellum-dependent cell motility"/>
    <property type="evidence" value="ECO:0007669"/>
    <property type="project" value="InterPro"/>
</dbReference>
<dbReference type="InterPro" id="IPR001172">
    <property type="entry name" value="FliN_T3SS_HrcQb"/>
</dbReference>
<protein>
    <recommendedName>
        <fullName evidence="3">Flagellar motor switch protein FliN</fullName>
    </recommendedName>
</protein>
<evidence type="ECO:0000256" key="7">
    <source>
        <dbReference type="ARBA" id="ARBA00023136"/>
    </source>
</evidence>
<dbReference type="InterPro" id="IPR036429">
    <property type="entry name" value="SpoA-like_sf"/>
</dbReference>
<evidence type="ECO:0000259" key="8">
    <source>
        <dbReference type="Pfam" id="PF01052"/>
    </source>
</evidence>
<comment type="caution">
    <text evidence="9">The sequence shown here is derived from an EMBL/GenBank/DDBJ whole genome shotgun (WGS) entry which is preliminary data.</text>
</comment>
<accession>A0A494XK09</accession>
<keyword evidence="4" id="KW-1003">Cell membrane</keyword>
<dbReference type="Gene3D" id="2.30.330.10">
    <property type="entry name" value="SpoA-like"/>
    <property type="match status" value="1"/>
</dbReference>
<evidence type="ECO:0000256" key="5">
    <source>
        <dbReference type="ARBA" id="ARBA00022500"/>
    </source>
</evidence>
<evidence type="ECO:0000256" key="1">
    <source>
        <dbReference type="ARBA" id="ARBA00004413"/>
    </source>
</evidence>
<dbReference type="InterPro" id="IPR001543">
    <property type="entry name" value="FliN-like_C"/>
</dbReference>
<evidence type="ECO:0000313" key="10">
    <source>
        <dbReference type="Proteomes" id="UP000280434"/>
    </source>
</evidence>
<keyword evidence="9" id="KW-0282">Flagellum</keyword>
<evidence type="ECO:0000256" key="3">
    <source>
        <dbReference type="ARBA" id="ARBA00021897"/>
    </source>
</evidence>
<dbReference type="RefSeq" id="WP_121278273.1">
    <property type="nucleotide sequence ID" value="NZ_RBZV01000004.1"/>
</dbReference>
<gene>
    <name evidence="9" type="ORF">D7S89_14050</name>
</gene>
<dbReference type="Pfam" id="PF01052">
    <property type="entry name" value="FliMN_C"/>
    <property type="match status" value="1"/>
</dbReference>
<feature type="domain" description="Flagellar motor switch protein FliN-like C-terminal" evidence="8">
    <location>
        <begin position="47"/>
        <end position="115"/>
    </location>
</feature>
<dbReference type="PANTHER" id="PTHR43484">
    <property type="match status" value="1"/>
</dbReference>
<dbReference type="PRINTS" id="PR00956">
    <property type="entry name" value="FLGMOTORFLIN"/>
</dbReference>
<dbReference type="Proteomes" id="UP000280434">
    <property type="component" value="Unassembled WGS sequence"/>
</dbReference>
<organism evidence="9 10">
    <name type="scientific">Trinickia fusca</name>
    <dbReference type="NCBI Taxonomy" id="2419777"/>
    <lineage>
        <taxon>Bacteria</taxon>
        <taxon>Pseudomonadati</taxon>
        <taxon>Pseudomonadota</taxon>
        <taxon>Betaproteobacteria</taxon>
        <taxon>Burkholderiales</taxon>
        <taxon>Burkholderiaceae</taxon>
        <taxon>Trinickia</taxon>
    </lineage>
</organism>
<keyword evidence="5" id="KW-0145">Chemotaxis</keyword>
<keyword evidence="9" id="KW-0966">Cell projection</keyword>
<keyword evidence="6" id="KW-0283">Flagellar rotation</keyword>
<reference evidence="9 10" key="1">
    <citation type="submission" date="2018-10" db="EMBL/GenBank/DDBJ databases">
        <title>Paraburkholderia sp. 7MK8-2, isolated from soil.</title>
        <authorList>
            <person name="Gao Z.-H."/>
            <person name="Qiu L.-H."/>
        </authorList>
    </citation>
    <scope>NUCLEOTIDE SEQUENCE [LARGE SCALE GENOMIC DNA]</scope>
    <source>
        <strain evidence="9 10">7MK8-2</strain>
    </source>
</reference>
<dbReference type="SUPFAM" id="SSF101801">
    <property type="entry name" value="Surface presentation of antigens (SPOA)"/>
    <property type="match status" value="1"/>
</dbReference>
<keyword evidence="9" id="KW-0969">Cilium</keyword>
<dbReference type="EMBL" id="RBZV01000004">
    <property type="protein sequence ID" value="RKP48424.1"/>
    <property type="molecule type" value="Genomic_DNA"/>
</dbReference>
<dbReference type="AlphaFoldDB" id="A0A494XK09"/>
<dbReference type="GO" id="GO:0009425">
    <property type="term" value="C:bacterial-type flagellum basal body"/>
    <property type="evidence" value="ECO:0007669"/>
    <property type="project" value="InterPro"/>
</dbReference>
<dbReference type="PANTHER" id="PTHR43484:SF1">
    <property type="entry name" value="FLAGELLAR MOTOR SWITCH PROTEIN FLIN"/>
    <property type="match status" value="1"/>
</dbReference>
<dbReference type="InterPro" id="IPR051469">
    <property type="entry name" value="FliN/MopA/SpaO"/>
</dbReference>
<evidence type="ECO:0000256" key="4">
    <source>
        <dbReference type="ARBA" id="ARBA00022475"/>
    </source>
</evidence>
<comment type="similarity">
    <text evidence="2">Belongs to the FliN/MopA/SpaO family.</text>
</comment>
<keyword evidence="10" id="KW-1185">Reference proteome</keyword>
<evidence type="ECO:0000313" key="9">
    <source>
        <dbReference type="EMBL" id="RKP48424.1"/>
    </source>
</evidence>
<sequence length="121" mass="12498">MANHDTTMPAQADAPRAQALAFSELADPPSGAQASLIDAHAGVANPLHNVKAQLSVHVGSVAVTVGELLGAKESQVLRLDRAIGEPVDVMLEGQVVARGELVAVGEHFGVRITELPVPLNV</sequence>
<dbReference type="GO" id="GO:0003774">
    <property type="term" value="F:cytoskeletal motor activity"/>
    <property type="evidence" value="ECO:0007669"/>
    <property type="project" value="InterPro"/>
</dbReference>
<dbReference type="GO" id="GO:0005886">
    <property type="term" value="C:plasma membrane"/>
    <property type="evidence" value="ECO:0007669"/>
    <property type="project" value="UniProtKB-SubCell"/>
</dbReference>
<dbReference type="GO" id="GO:0006935">
    <property type="term" value="P:chemotaxis"/>
    <property type="evidence" value="ECO:0007669"/>
    <property type="project" value="UniProtKB-KW"/>
</dbReference>
<name>A0A494XK09_9BURK</name>
<evidence type="ECO:0000256" key="6">
    <source>
        <dbReference type="ARBA" id="ARBA00022779"/>
    </source>
</evidence>
<comment type="subcellular location">
    <subcellularLocation>
        <location evidence="1">Cell membrane</location>
        <topology evidence="1">Peripheral membrane protein</topology>
        <orientation evidence="1">Cytoplasmic side</orientation>
    </subcellularLocation>
</comment>